<dbReference type="EMBL" id="CAJPEV010004860">
    <property type="protein sequence ID" value="CAG0902414.1"/>
    <property type="molecule type" value="Genomic_DNA"/>
</dbReference>
<feature type="region of interest" description="Disordered" evidence="1">
    <location>
        <begin position="83"/>
        <end position="108"/>
    </location>
</feature>
<keyword evidence="3" id="KW-1185">Reference proteome</keyword>
<dbReference type="EMBL" id="LR904377">
    <property type="protein sequence ID" value="CAD7252797.1"/>
    <property type="molecule type" value="Genomic_DNA"/>
</dbReference>
<sequence length="135" mass="15168">MPSRTGDGKRDQRSRVSLRTVHSPLSRHVSAPVSSHSLRPIRGLKRECDGDGTCVSSTGEANVPKHYDPKMSPTFHAVQAMEARQEAREQEAPQQRIYHPPQPLERSHFYPSTKIQQSYSFKKVMADVLGDYPGV</sequence>
<evidence type="ECO:0000256" key="1">
    <source>
        <dbReference type="SAM" id="MobiDB-lite"/>
    </source>
</evidence>
<gene>
    <name evidence="2" type="ORF">DSTB1V02_LOCUS12551</name>
</gene>
<protein>
    <submittedName>
        <fullName evidence="2">Uncharacterized protein</fullName>
    </submittedName>
</protein>
<dbReference type="Proteomes" id="UP000677054">
    <property type="component" value="Unassembled WGS sequence"/>
</dbReference>
<evidence type="ECO:0000313" key="2">
    <source>
        <dbReference type="EMBL" id="CAD7252797.1"/>
    </source>
</evidence>
<name>A0A7R9AEU2_9CRUS</name>
<proteinExistence type="predicted"/>
<evidence type="ECO:0000313" key="3">
    <source>
        <dbReference type="Proteomes" id="UP000677054"/>
    </source>
</evidence>
<reference evidence="2" key="1">
    <citation type="submission" date="2020-11" db="EMBL/GenBank/DDBJ databases">
        <authorList>
            <person name="Tran Van P."/>
        </authorList>
    </citation>
    <scope>NUCLEOTIDE SEQUENCE</scope>
</reference>
<organism evidence="2">
    <name type="scientific">Darwinula stevensoni</name>
    <dbReference type="NCBI Taxonomy" id="69355"/>
    <lineage>
        <taxon>Eukaryota</taxon>
        <taxon>Metazoa</taxon>
        <taxon>Ecdysozoa</taxon>
        <taxon>Arthropoda</taxon>
        <taxon>Crustacea</taxon>
        <taxon>Oligostraca</taxon>
        <taxon>Ostracoda</taxon>
        <taxon>Podocopa</taxon>
        <taxon>Podocopida</taxon>
        <taxon>Darwinulocopina</taxon>
        <taxon>Darwinuloidea</taxon>
        <taxon>Darwinulidae</taxon>
        <taxon>Darwinula</taxon>
    </lineage>
</organism>
<feature type="compositionally biased region" description="Basic and acidic residues" evidence="1">
    <location>
        <begin position="1"/>
        <end position="14"/>
    </location>
</feature>
<dbReference type="AlphaFoldDB" id="A0A7R9AEU2"/>
<feature type="region of interest" description="Disordered" evidence="1">
    <location>
        <begin position="1"/>
        <end position="71"/>
    </location>
</feature>
<accession>A0A7R9AEU2</accession>